<evidence type="ECO:0000256" key="1">
    <source>
        <dbReference type="SAM" id="MobiDB-lite"/>
    </source>
</evidence>
<gene>
    <name evidence="2" type="ORF">OLEA9_A066576</name>
</gene>
<sequence length="83" mass="8703">MSQKTGGRHQRRPSQGAFAFPDNFSDPLTEDIGGGDTKMPPPATAPPPQQRTPGKDGSSLPPPLPPKSMEGMPASDHNGKNKA</sequence>
<feature type="region of interest" description="Disordered" evidence="1">
    <location>
        <begin position="1"/>
        <end position="83"/>
    </location>
</feature>
<keyword evidence="3" id="KW-1185">Reference proteome</keyword>
<dbReference type="AlphaFoldDB" id="A0A8S0UYL9"/>
<feature type="compositionally biased region" description="Pro residues" evidence="1">
    <location>
        <begin position="39"/>
        <end position="50"/>
    </location>
</feature>
<feature type="compositionally biased region" description="Basic residues" evidence="1">
    <location>
        <begin position="1"/>
        <end position="12"/>
    </location>
</feature>
<dbReference type="EMBL" id="CACTIH010009115">
    <property type="protein sequence ID" value="CAA3024716.1"/>
    <property type="molecule type" value="Genomic_DNA"/>
</dbReference>
<dbReference type="Gramene" id="OE9A066576T1">
    <property type="protein sequence ID" value="OE9A066576C1"/>
    <property type="gene ID" value="OE9A066576"/>
</dbReference>
<dbReference type="OrthoDB" id="1093753at2759"/>
<protein>
    <submittedName>
        <fullName evidence="2">Uncharacterized protein</fullName>
    </submittedName>
</protein>
<evidence type="ECO:0000313" key="2">
    <source>
        <dbReference type="EMBL" id="CAA3024716.1"/>
    </source>
</evidence>
<reference evidence="2 3" key="1">
    <citation type="submission" date="2019-12" db="EMBL/GenBank/DDBJ databases">
        <authorList>
            <person name="Alioto T."/>
            <person name="Alioto T."/>
            <person name="Gomez Garrido J."/>
        </authorList>
    </citation>
    <scope>NUCLEOTIDE SEQUENCE [LARGE SCALE GENOMIC DNA]</scope>
</reference>
<accession>A0A8S0UYL9</accession>
<organism evidence="2 3">
    <name type="scientific">Olea europaea subsp. europaea</name>
    <dbReference type="NCBI Taxonomy" id="158383"/>
    <lineage>
        <taxon>Eukaryota</taxon>
        <taxon>Viridiplantae</taxon>
        <taxon>Streptophyta</taxon>
        <taxon>Embryophyta</taxon>
        <taxon>Tracheophyta</taxon>
        <taxon>Spermatophyta</taxon>
        <taxon>Magnoliopsida</taxon>
        <taxon>eudicotyledons</taxon>
        <taxon>Gunneridae</taxon>
        <taxon>Pentapetalae</taxon>
        <taxon>asterids</taxon>
        <taxon>lamiids</taxon>
        <taxon>Lamiales</taxon>
        <taxon>Oleaceae</taxon>
        <taxon>Oleeae</taxon>
        <taxon>Olea</taxon>
    </lineage>
</organism>
<proteinExistence type="predicted"/>
<evidence type="ECO:0000313" key="3">
    <source>
        <dbReference type="Proteomes" id="UP000594638"/>
    </source>
</evidence>
<name>A0A8S0UYL9_OLEEU</name>
<comment type="caution">
    <text evidence="2">The sequence shown here is derived from an EMBL/GenBank/DDBJ whole genome shotgun (WGS) entry which is preliminary data.</text>
</comment>
<dbReference type="Proteomes" id="UP000594638">
    <property type="component" value="Unassembled WGS sequence"/>
</dbReference>